<feature type="compositionally biased region" description="Basic and acidic residues" evidence="1">
    <location>
        <begin position="65"/>
        <end position="75"/>
    </location>
</feature>
<feature type="region of interest" description="Disordered" evidence="1">
    <location>
        <begin position="1"/>
        <end position="36"/>
    </location>
</feature>
<evidence type="ECO:0000313" key="2">
    <source>
        <dbReference type="EMBL" id="KAK2835020.1"/>
    </source>
</evidence>
<keyword evidence="3" id="KW-1185">Reference proteome</keyword>
<feature type="compositionally biased region" description="Pro residues" evidence="1">
    <location>
        <begin position="17"/>
        <end position="29"/>
    </location>
</feature>
<dbReference type="AlphaFoldDB" id="A0AA88MCC1"/>
<comment type="caution">
    <text evidence="2">The sequence shown here is derived from an EMBL/GenBank/DDBJ whole genome shotgun (WGS) entry which is preliminary data.</text>
</comment>
<feature type="region of interest" description="Disordered" evidence="1">
    <location>
        <begin position="179"/>
        <end position="224"/>
    </location>
</feature>
<sequence length="224" mass="24392">MQGLGWTGTGDRRVLHAPPPPPPPPPPPRHTSTLTRRGGEICSNLALLEERGEESVQTLASRPEPPLERSWKKSQDPPCSQMDILHVQQSPDAPSRPTRRTWRLIPCLPVCADRRGRINESGTLRIVCPFTGPTGPDSPVAMETATHHKLCVAVETGPGQRLSQWPSVPERAELAVRAHRAAASPAVSSRLREETGGGEEEMKEEGTGASQDDDKDVHEEKPST</sequence>
<organism evidence="2 3">
    <name type="scientific">Channa striata</name>
    <name type="common">Snakehead murrel</name>
    <name type="synonym">Ophicephalus striatus</name>
    <dbReference type="NCBI Taxonomy" id="64152"/>
    <lineage>
        <taxon>Eukaryota</taxon>
        <taxon>Metazoa</taxon>
        <taxon>Chordata</taxon>
        <taxon>Craniata</taxon>
        <taxon>Vertebrata</taxon>
        <taxon>Euteleostomi</taxon>
        <taxon>Actinopterygii</taxon>
        <taxon>Neopterygii</taxon>
        <taxon>Teleostei</taxon>
        <taxon>Neoteleostei</taxon>
        <taxon>Acanthomorphata</taxon>
        <taxon>Anabantaria</taxon>
        <taxon>Anabantiformes</taxon>
        <taxon>Channoidei</taxon>
        <taxon>Channidae</taxon>
        <taxon>Channa</taxon>
    </lineage>
</organism>
<evidence type="ECO:0000256" key="1">
    <source>
        <dbReference type="SAM" id="MobiDB-lite"/>
    </source>
</evidence>
<dbReference type="Proteomes" id="UP001187415">
    <property type="component" value="Unassembled WGS sequence"/>
</dbReference>
<accession>A0AA88MCC1</accession>
<dbReference type="EMBL" id="JAUPFM010000012">
    <property type="protein sequence ID" value="KAK2835020.1"/>
    <property type="molecule type" value="Genomic_DNA"/>
</dbReference>
<evidence type="ECO:0000313" key="3">
    <source>
        <dbReference type="Proteomes" id="UP001187415"/>
    </source>
</evidence>
<feature type="region of interest" description="Disordered" evidence="1">
    <location>
        <begin position="52"/>
        <end position="79"/>
    </location>
</feature>
<gene>
    <name evidence="2" type="ORF">Q5P01_015504</name>
</gene>
<feature type="compositionally biased region" description="Basic and acidic residues" evidence="1">
    <location>
        <begin position="215"/>
        <end position="224"/>
    </location>
</feature>
<reference evidence="2" key="1">
    <citation type="submission" date="2023-07" db="EMBL/GenBank/DDBJ databases">
        <title>Chromosome-level Genome Assembly of Striped Snakehead (Channa striata).</title>
        <authorList>
            <person name="Liu H."/>
        </authorList>
    </citation>
    <scope>NUCLEOTIDE SEQUENCE</scope>
    <source>
        <strain evidence="2">Gz</strain>
        <tissue evidence="2">Muscle</tissue>
    </source>
</reference>
<name>A0AA88MCC1_CHASR</name>
<protein>
    <submittedName>
        <fullName evidence="2">Uncharacterized protein</fullName>
    </submittedName>
</protein>
<proteinExistence type="predicted"/>